<feature type="transmembrane region" description="Helical" evidence="8">
    <location>
        <begin position="167"/>
        <end position="198"/>
    </location>
</feature>
<feature type="transmembrane region" description="Helical" evidence="8">
    <location>
        <begin position="291"/>
        <end position="313"/>
    </location>
</feature>
<dbReference type="PANTHER" id="PTHR33908:SF11">
    <property type="entry name" value="MEMBRANE PROTEIN"/>
    <property type="match status" value="1"/>
</dbReference>
<organism evidence="9 10">
    <name type="scientific">Pseudomonas allii</name>
    <dbReference type="NCBI Taxonomy" id="2740531"/>
    <lineage>
        <taxon>Bacteria</taxon>
        <taxon>Pseudomonadati</taxon>
        <taxon>Pseudomonadota</taxon>
        <taxon>Gammaproteobacteria</taxon>
        <taxon>Pseudomonadales</taxon>
        <taxon>Pseudomonadaceae</taxon>
        <taxon>Pseudomonas</taxon>
    </lineage>
</organism>
<evidence type="ECO:0000313" key="9">
    <source>
        <dbReference type="EMBL" id="NWN63438.1"/>
    </source>
</evidence>
<keyword evidence="3" id="KW-0328">Glycosyltransferase</keyword>
<evidence type="ECO:0000256" key="3">
    <source>
        <dbReference type="ARBA" id="ARBA00022676"/>
    </source>
</evidence>
<feature type="transmembrane region" description="Helical" evidence="8">
    <location>
        <begin position="256"/>
        <end position="279"/>
    </location>
</feature>
<comment type="subcellular location">
    <subcellularLocation>
        <location evidence="1">Cell membrane</location>
        <topology evidence="1">Multi-pass membrane protein</topology>
    </subcellularLocation>
</comment>
<feature type="transmembrane region" description="Helical" evidence="8">
    <location>
        <begin position="82"/>
        <end position="104"/>
    </location>
</feature>
<dbReference type="GO" id="GO:0005886">
    <property type="term" value="C:plasma membrane"/>
    <property type="evidence" value="ECO:0007669"/>
    <property type="project" value="UniProtKB-SubCell"/>
</dbReference>
<dbReference type="GO" id="GO:0016763">
    <property type="term" value="F:pentosyltransferase activity"/>
    <property type="evidence" value="ECO:0007669"/>
    <property type="project" value="TreeGrafter"/>
</dbReference>
<dbReference type="InterPro" id="IPR050297">
    <property type="entry name" value="LipidA_mod_glycosyltrf_83"/>
</dbReference>
<evidence type="ECO:0000256" key="5">
    <source>
        <dbReference type="ARBA" id="ARBA00022692"/>
    </source>
</evidence>
<feature type="transmembrane region" description="Helical" evidence="8">
    <location>
        <begin position="12"/>
        <end position="29"/>
    </location>
</feature>
<dbReference type="GO" id="GO:0009103">
    <property type="term" value="P:lipopolysaccharide biosynthetic process"/>
    <property type="evidence" value="ECO:0007669"/>
    <property type="project" value="UniProtKB-ARBA"/>
</dbReference>
<keyword evidence="5 8" id="KW-0812">Transmembrane</keyword>
<feature type="transmembrane region" description="Helical" evidence="8">
    <location>
        <begin position="384"/>
        <end position="401"/>
    </location>
</feature>
<evidence type="ECO:0000256" key="4">
    <source>
        <dbReference type="ARBA" id="ARBA00022679"/>
    </source>
</evidence>
<evidence type="ECO:0000256" key="2">
    <source>
        <dbReference type="ARBA" id="ARBA00022475"/>
    </source>
</evidence>
<evidence type="ECO:0000256" key="6">
    <source>
        <dbReference type="ARBA" id="ARBA00022989"/>
    </source>
</evidence>
<evidence type="ECO:0000256" key="7">
    <source>
        <dbReference type="ARBA" id="ARBA00023136"/>
    </source>
</evidence>
<evidence type="ECO:0000313" key="10">
    <source>
        <dbReference type="Proteomes" id="UP000543908"/>
    </source>
</evidence>
<feature type="transmembrane region" description="Helical" evidence="8">
    <location>
        <begin position="413"/>
        <end position="431"/>
    </location>
</feature>
<feature type="transmembrane region" description="Helical" evidence="8">
    <location>
        <begin position="116"/>
        <end position="131"/>
    </location>
</feature>
<feature type="transmembrane region" description="Helical" evidence="8">
    <location>
        <begin position="350"/>
        <end position="372"/>
    </location>
</feature>
<keyword evidence="4 9" id="KW-0808">Transferase</keyword>
<gene>
    <name evidence="9" type="ORF">HT123_21125</name>
</gene>
<accession>A0A7Y8RR78</accession>
<proteinExistence type="predicted"/>
<name>A0A7Y8RR78_9PSED</name>
<dbReference type="PANTHER" id="PTHR33908">
    <property type="entry name" value="MANNOSYLTRANSFERASE YKCB-RELATED"/>
    <property type="match status" value="1"/>
</dbReference>
<evidence type="ECO:0000256" key="1">
    <source>
        <dbReference type="ARBA" id="ARBA00004651"/>
    </source>
</evidence>
<keyword evidence="6 8" id="KW-1133">Transmembrane helix</keyword>
<feature type="transmembrane region" description="Helical" evidence="8">
    <location>
        <begin position="319"/>
        <end position="338"/>
    </location>
</feature>
<dbReference type="Proteomes" id="UP000543908">
    <property type="component" value="Unassembled WGS sequence"/>
</dbReference>
<dbReference type="AlphaFoldDB" id="A0A7Y8RR78"/>
<dbReference type="RefSeq" id="WP_179029010.1">
    <property type="nucleotide sequence ID" value="NZ_JABUHS010000197.1"/>
</dbReference>
<protein>
    <submittedName>
        <fullName evidence="9">Glycosyltransferase family 39 protein</fullName>
    </submittedName>
</protein>
<feature type="transmembrane region" description="Helical" evidence="8">
    <location>
        <begin position="204"/>
        <end position="227"/>
    </location>
</feature>
<keyword evidence="2" id="KW-1003">Cell membrane</keyword>
<comment type="caution">
    <text evidence="9">The sequence shown here is derived from an EMBL/GenBank/DDBJ whole genome shotgun (WGS) entry which is preliminary data.</text>
</comment>
<keyword evidence="7 8" id="KW-0472">Membrane</keyword>
<sequence length="454" mass="50952">MNKLKELAIRKPCSFIFVVAFIVLAVLQYKPAVLNYTTRFVDFAQYMLAHGVTLFPIAEDLQPYPDYTVINTLLVYLVSLPFGRVSILSMGVPFCVAAALMLVFIYKLGALHEKKWGAYAVVFALFTWSFLDGVNSLALDVYPALFTVMCFYLAYAGEVHKQRYRLLLVLAGLALGFAFRGPIGLIGPASVVASYYLLSRQWRMLLVFSLLAGVVLATGIALLTWAAYVQGGDAFLQEVLIMQGLGRFGSDHAPRYYFYFSAGLLTYGVTAIIAVSVIIKQGKHFFERTPHPVTSMLLYLTGWLLVIIVLFTIPSSKKARYILSITPAISLLAAYVFVDRSEAFANTRRKLLGFCLELPLIGLVMLLLAYGYSLYAVTPLQPNYLGACLGLITLVAVRPWLESRFHGHPHREFVVFSFGAVTFLILDMFFFNSVTYHLELAHEPTPKFLPYWFW</sequence>
<reference evidence="9 10" key="1">
    <citation type="submission" date="2020-05" db="EMBL/GenBank/DDBJ databases">
        <title>Onion-isolated Pseudomonas sp.</title>
        <authorList>
            <person name="Fujikawa T."/>
            <person name="Sawada H."/>
        </authorList>
    </citation>
    <scope>NUCLEOTIDE SEQUENCE [LARGE SCALE GENOMIC DNA]</scope>
    <source>
        <strain evidence="9 10">MAFF 301512</strain>
    </source>
</reference>
<dbReference type="EMBL" id="JABUHS010000197">
    <property type="protein sequence ID" value="NWN63438.1"/>
    <property type="molecule type" value="Genomic_DNA"/>
</dbReference>
<evidence type="ECO:0000256" key="8">
    <source>
        <dbReference type="SAM" id="Phobius"/>
    </source>
</evidence>